<dbReference type="Proteomes" id="UP001241758">
    <property type="component" value="Unassembled WGS sequence"/>
</dbReference>
<evidence type="ECO:0000313" key="8">
    <source>
        <dbReference type="EMBL" id="MDI6102988.1"/>
    </source>
</evidence>
<gene>
    <name evidence="8" type="ORF">QLQ12_30680</name>
</gene>
<comment type="caution">
    <text evidence="8">The sequence shown here is derived from an EMBL/GenBank/DDBJ whole genome shotgun (WGS) entry which is preliminary data.</text>
</comment>
<evidence type="ECO:0000256" key="1">
    <source>
        <dbReference type="ARBA" id="ARBA00022490"/>
    </source>
</evidence>
<dbReference type="InterPro" id="IPR002933">
    <property type="entry name" value="Peptidase_M20"/>
</dbReference>
<keyword evidence="6" id="KW-0457">Lysine biosynthesis</keyword>
<name>A0ABT6WTD0_9ACTN</name>
<dbReference type="PANTHER" id="PTHR43808:SF28">
    <property type="entry name" value="[LYSW]-LYSINE_[LYSW]-ORNITHINE HYDROLASE"/>
    <property type="match status" value="1"/>
</dbReference>
<keyword evidence="1" id="KW-0963">Cytoplasm</keyword>
<dbReference type="RefSeq" id="WP_282763995.1">
    <property type="nucleotide sequence ID" value="NZ_JASCTH010000023.1"/>
</dbReference>
<proteinExistence type="inferred from homology"/>
<keyword evidence="5" id="KW-0862">Zinc</keyword>
<sequence>MGRLDQDAAIALLREMVQIPSVSGAEGQLVGRLAALTRDWGLRSRIDEVGNLHVEAGAADGPELMLLGHIDTVPGDLPVRLEGNRLHGRGTVDAKGPLATMLCAARRLADRIPARIVVVGAVDEERTSVGARHLMNRPAPDAVVIGEPSGADGVGIGYMGIVRFALDVVRPAAHTSSKQRTAAEVAIDRWPELRERLAAGYDLEGPLSERPLPSVVAVRGDLEQSRLEVSCRVPIGFDAEAFAAELRQWADGDRLTVIEQVPAVRAARTSPVAGALHAAIRARGGRPRHRLKLGTSDWNVVGPRWGVPIAAYGPGDSQLCHTSAEHISLPEYLTAIDTLTDALERLANSMRPLLATAGGVREGNGGNGS</sequence>
<evidence type="ECO:0000256" key="3">
    <source>
        <dbReference type="ARBA" id="ARBA00022723"/>
    </source>
</evidence>
<dbReference type="EMBL" id="JASCTH010000023">
    <property type="protein sequence ID" value="MDI6102988.1"/>
    <property type="molecule type" value="Genomic_DNA"/>
</dbReference>
<evidence type="ECO:0000313" key="9">
    <source>
        <dbReference type="Proteomes" id="UP001241758"/>
    </source>
</evidence>
<dbReference type="Pfam" id="PF01546">
    <property type="entry name" value="Peptidase_M20"/>
    <property type="match status" value="1"/>
</dbReference>
<evidence type="ECO:0000256" key="5">
    <source>
        <dbReference type="ARBA" id="ARBA00022833"/>
    </source>
</evidence>
<keyword evidence="4" id="KW-0378">Hydrolase</keyword>
<keyword evidence="3" id="KW-0479">Metal-binding</keyword>
<dbReference type="HAMAP" id="MF_01120">
    <property type="entry name" value="LysK"/>
    <property type="match status" value="1"/>
</dbReference>
<evidence type="ECO:0000256" key="7">
    <source>
        <dbReference type="ARBA" id="ARBA00023285"/>
    </source>
</evidence>
<dbReference type="SUPFAM" id="SSF53187">
    <property type="entry name" value="Zn-dependent exopeptidases"/>
    <property type="match status" value="1"/>
</dbReference>
<evidence type="ECO:0000256" key="6">
    <source>
        <dbReference type="ARBA" id="ARBA00023154"/>
    </source>
</evidence>
<evidence type="ECO:0000256" key="2">
    <source>
        <dbReference type="ARBA" id="ARBA00022605"/>
    </source>
</evidence>
<dbReference type="PANTHER" id="PTHR43808">
    <property type="entry name" value="ACETYLORNITHINE DEACETYLASE"/>
    <property type="match status" value="1"/>
</dbReference>
<dbReference type="NCBIfam" id="TIGR01902">
    <property type="entry name" value="dapE-lys-deAc"/>
    <property type="match status" value="1"/>
</dbReference>
<keyword evidence="2" id="KW-0028">Amino-acid biosynthesis</keyword>
<dbReference type="InterPro" id="IPR010175">
    <property type="entry name" value="LysK"/>
</dbReference>
<dbReference type="InterPro" id="IPR050072">
    <property type="entry name" value="Peptidase_M20A"/>
</dbReference>
<reference evidence="8 9" key="1">
    <citation type="submission" date="2023-05" db="EMBL/GenBank/DDBJ databases">
        <title>Actinoplanes sp. NEAU-A12 genome sequencing.</title>
        <authorList>
            <person name="Wang Z.-S."/>
        </authorList>
    </citation>
    <scope>NUCLEOTIDE SEQUENCE [LARGE SCALE GENOMIC DNA]</scope>
    <source>
        <strain evidence="8 9">NEAU-A12</strain>
    </source>
</reference>
<accession>A0ABT6WTD0</accession>
<keyword evidence="7" id="KW-0170">Cobalt</keyword>
<evidence type="ECO:0000256" key="4">
    <source>
        <dbReference type="ARBA" id="ARBA00022801"/>
    </source>
</evidence>
<keyword evidence="9" id="KW-1185">Reference proteome</keyword>
<dbReference type="InterPro" id="IPR001261">
    <property type="entry name" value="ArgE/DapE_CS"/>
</dbReference>
<dbReference type="Gene3D" id="3.40.630.10">
    <property type="entry name" value="Zn peptidases"/>
    <property type="match status" value="2"/>
</dbReference>
<dbReference type="PROSITE" id="PS00758">
    <property type="entry name" value="ARGE_DAPE_CPG2_1"/>
    <property type="match status" value="1"/>
</dbReference>
<protein>
    <submittedName>
        <fullName evidence="8">M20/M25/M40 family metallo-hydrolase</fullName>
    </submittedName>
</protein>
<organism evidence="8 9">
    <name type="scientific">Actinoplanes sandaracinus</name>
    <dbReference type="NCBI Taxonomy" id="3045177"/>
    <lineage>
        <taxon>Bacteria</taxon>
        <taxon>Bacillati</taxon>
        <taxon>Actinomycetota</taxon>
        <taxon>Actinomycetes</taxon>
        <taxon>Micromonosporales</taxon>
        <taxon>Micromonosporaceae</taxon>
        <taxon>Actinoplanes</taxon>
    </lineage>
</organism>